<dbReference type="EMBL" id="CAJMWX010000420">
    <property type="protein sequence ID" value="CAE6417176.1"/>
    <property type="molecule type" value="Genomic_DNA"/>
</dbReference>
<dbReference type="Gene3D" id="1.20.120.520">
    <property type="entry name" value="nmb1532 protein domain like"/>
    <property type="match status" value="1"/>
</dbReference>
<name>A0A8H3AWY6_9AGAM</name>
<evidence type="ECO:0000313" key="3">
    <source>
        <dbReference type="EMBL" id="CAE6442484.1"/>
    </source>
</evidence>
<dbReference type="Proteomes" id="UP000663888">
    <property type="component" value="Unassembled WGS sequence"/>
</dbReference>
<proteinExistence type="predicted"/>
<evidence type="ECO:0000259" key="1">
    <source>
        <dbReference type="Pfam" id="PF01814"/>
    </source>
</evidence>
<organism evidence="3 4">
    <name type="scientific">Rhizoctonia solani</name>
    <dbReference type="NCBI Taxonomy" id="456999"/>
    <lineage>
        <taxon>Eukaryota</taxon>
        <taxon>Fungi</taxon>
        <taxon>Dikarya</taxon>
        <taxon>Basidiomycota</taxon>
        <taxon>Agaricomycotina</taxon>
        <taxon>Agaricomycetes</taxon>
        <taxon>Cantharellales</taxon>
        <taxon>Ceratobasidiaceae</taxon>
        <taxon>Rhizoctonia</taxon>
    </lineage>
</organism>
<dbReference type="AlphaFoldDB" id="A0A8H3AWY6"/>
<dbReference type="InterPro" id="IPR012312">
    <property type="entry name" value="Hemerythrin-like"/>
</dbReference>
<dbReference type="Proteomes" id="UP000663861">
    <property type="component" value="Unassembled WGS sequence"/>
</dbReference>
<protein>
    <recommendedName>
        <fullName evidence="1">Hemerythrin-like domain-containing protein</fullName>
    </recommendedName>
</protein>
<evidence type="ECO:0000313" key="4">
    <source>
        <dbReference type="Proteomes" id="UP000663861"/>
    </source>
</evidence>
<gene>
    <name evidence="2" type="ORF">RDB_LOCUS18357</name>
    <name evidence="3" type="ORF">RDB_LOCUS42518</name>
</gene>
<sequence>MPSYPYPLIPTPPGDWKNNIYDMHAIRMAAIHNIFIRALNSVFCHAPNVGPNEVPAFMKYCIAIADTLHEHHTIEETTIFPALEAKLGKGAMDGNVGQHDEFMPKFNKWAELCKKIAAKEAEYNATDFLGLFRTSTDMLYSHFIDEILTMESSTLKKYFSEAELQEIENKIDKKAQEIALLWNTPLILVNSDLSFNSWFPPIPAPITFVARHVLMNFMGDMWNYGQCDKYMRLKDEFKQMYGL</sequence>
<dbReference type="InterPro" id="IPR053206">
    <property type="entry name" value="Dimeric_xanthone_biosynth"/>
</dbReference>
<comment type="caution">
    <text evidence="3">The sequence shown here is derived from an EMBL/GenBank/DDBJ whole genome shotgun (WGS) entry which is preliminary data.</text>
</comment>
<dbReference type="CDD" id="cd12108">
    <property type="entry name" value="Hr-like"/>
    <property type="match status" value="1"/>
</dbReference>
<reference evidence="3" key="1">
    <citation type="submission" date="2021-01" db="EMBL/GenBank/DDBJ databases">
        <authorList>
            <person name="Kaushik A."/>
        </authorList>
    </citation>
    <scope>NUCLEOTIDE SEQUENCE</scope>
    <source>
        <strain evidence="2">AG4-R118</strain>
        <strain evidence="3">AG4-RS23</strain>
    </source>
</reference>
<dbReference type="EMBL" id="CAJMWY010000653">
    <property type="protein sequence ID" value="CAE6442484.1"/>
    <property type="molecule type" value="Genomic_DNA"/>
</dbReference>
<dbReference type="Pfam" id="PF01814">
    <property type="entry name" value="Hemerythrin"/>
    <property type="match status" value="1"/>
</dbReference>
<dbReference type="PANTHER" id="PTHR38048">
    <property type="entry name" value="EXPRESSED PROTEIN"/>
    <property type="match status" value="1"/>
</dbReference>
<feature type="domain" description="Hemerythrin-like" evidence="1">
    <location>
        <begin position="29"/>
        <end position="142"/>
    </location>
</feature>
<dbReference type="PANTHER" id="PTHR38048:SF2">
    <property type="entry name" value="HEMERYTHRIN-LIKE DOMAIN-CONTAINING PROTEIN"/>
    <property type="match status" value="1"/>
</dbReference>
<accession>A0A8H3AWY6</accession>
<evidence type="ECO:0000313" key="2">
    <source>
        <dbReference type="EMBL" id="CAE6417176.1"/>
    </source>
</evidence>